<dbReference type="STRING" id="1776384.GCA_900086585_03389"/>
<dbReference type="OrthoDB" id="9790865at2"/>
<evidence type="ECO:0000256" key="1">
    <source>
        <dbReference type="ARBA" id="ARBA00022679"/>
    </source>
</evidence>
<dbReference type="CDD" id="cd04301">
    <property type="entry name" value="NAT_SF"/>
    <property type="match status" value="1"/>
</dbReference>
<dbReference type="Gene3D" id="3.40.630.30">
    <property type="match status" value="1"/>
</dbReference>
<evidence type="ECO:0000313" key="4">
    <source>
        <dbReference type="EMBL" id="RHJ89996.1"/>
    </source>
</evidence>
<gene>
    <name evidence="4" type="ORF">DW099_05445</name>
</gene>
<accession>A0A415E877</accession>
<dbReference type="RefSeq" id="WP_118334103.1">
    <property type="nucleotide sequence ID" value="NZ_AP025567.1"/>
</dbReference>
<sequence>MNYMIREMKKTEYSLLSDFLYEAIYIPQGVEAPPRSIIESPELQVYVEHFGTRRADYALAAEVDGKVIGAVWVRIMNDYGHIGADTPSLAIALYKPYRGHGIGTALMEAMLTLLKEKGESGVSLSVQRTNGAVRMYQRLGFQIIDENKEEYLMMNELSRRC</sequence>
<evidence type="ECO:0000313" key="5">
    <source>
        <dbReference type="Proteomes" id="UP000284841"/>
    </source>
</evidence>
<evidence type="ECO:0000259" key="3">
    <source>
        <dbReference type="PROSITE" id="PS51186"/>
    </source>
</evidence>
<dbReference type="Proteomes" id="UP000284841">
    <property type="component" value="Unassembled WGS sequence"/>
</dbReference>
<dbReference type="PANTHER" id="PTHR43420">
    <property type="entry name" value="ACETYLTRANSFERASE"/>
    <property type="match status" value="1"/>
</dbReference>
<keyword evidence="2" id="KW-0012">Acyltransferase</keyword>
<feature type="domain" description="N-acetyltransferase" evidence="3">
    <location>
        <begin position="3"/>
        <end position="161"/>
    </location>
</feature>
<protein>
    <submittedName>
        <fullName evidence="4">GNAT family N-acetyltransferase</fullName>
    </submittedName>
</protein>
<dbReference type="PROSITE" id="PS51186">
    <property type="entry name" value="GNAT"/>
    <property type="match status" value="1"/>
</dbReference>
<dbReference type="Pfam" id="PF00583">
    <property type="entry name" value="Acetyltransf_1"/>
    <property type="match status" value="1"/>
</dbReference>
<dbReference type="SUPFAM" id="SSF55729">
    <property type="entry name" value="Acyl-CoA N-acyltransferases (Nat)"/>
    <property type="match status" value="1"/>
</dbReference>
<dbReference type="EMBL" id="QRMS01000001">
    <property type="protein sequence ID" value="RHJ89996.1"/>
    <property type="molecule type" value="Genomic_DNA"/>
</dbReference>
<dbReference type="GO" id="GO:0016747">
    <property type="term" value="F:acyltransferase activity, transferring groups other than amino-acyl groups"/>
    <property type="evidence" value="ECO:0007669"/>
    <property type="project" value="InterPro"/>
</dbReference>
<dbReference type="InterPro" id="IPR050680">
    <property type="entry name" value="YpeA/RimI_acetyltransf"/>
</dbReference>
<keyword evidence="5" id="KW-1185">Reference proteome</keyword>
<evidence type="ECO:0000256" key="2">
    <source>
        <dbReference type="ARBA" id="ARBA00023315"/>
    </source>
</evidence>
<reference evidence="4 5" key="1">
    <citation type="submission" date="2018-08" db="EMBL/GenBank/DDBJ databases">
        <title>A genome reference for cultivated species of the human gut microbiota.</title>
        <authorList>
            <person name="Zou Y."/>
            <person name="Xue W."/>
            <person name="Luo G."/>
        </authorList>
    </citation>
    <scope>NUCLEOTIDE SEQUENCE [LARGE SCALE GENOMIC DNA]</scope>
    <source>
        <strain evidence="4 5">AM07-24</strain>
    </source>
</reference>
<dbReference type="AlphaFoldDB" id="A0A415E877"/>
<proteinExistence type="predicted"/>
<organism evidence="4 5">
    <name type="scientific">Emergencia timonensis</name>
    <dbReference type="NCBI Taxonomy" id="1776384"/>
    <lineage>
        <taxon>Bacteria</taxon>
        <taxon>Bacillati</taxon>
        <taxon>Bacillota</taxon>
        <taxon>Clostridia</taxon>
        <taxon>Peptostreptococcales</taxon>
        <taxon>Anaerovoracaceae</taxon>
        <taxon>Emergencia</taxon>
    </lineage>
</organism>
<comment type="caution">
    <text evidence="4">The sequence shown here is derived from an EMBL/GenBank/DDBJ whole genome shotgun (WGS) entry which is preliminary data.</text>
</comment>
<name>A0A415E877_9FIRM</name>
<dbReference type="InterPro" id="IPR016181">
    <property type="entry name" value="Acyl_CoA_acyltransferase"/>
</dbReference>
<keyword evidence="1 4" id="KW-0808">Transferase</keyword>
<dbReference type="InterPro" id="IPR000182">
    <property type="entry name" value="GNAT_dom"/>
</dbReference>